<name>A0A151XJB9_9HYME</name>
<dbReference type="AlphaFoldDB" id="A0A151XJB9"/>
<organism evidence="1 2">
    <name type="scientific">Mycetomoellerius zeteki</name>
    <dbReference type="NCBI Taxonomy" id="64791"/>
    <lineage>
        <taxon>Eukaryota</taxon>
        <taxon>Metazoa</taxon>
        <taxon>Ecdysozoa</taxon>
        <taxon>Arthropoda</taxon>
        <taxon>Hexapoda</taxon>
        <taxon>Insecta</taxon>
        <taxon>Pterygota</taxon>
        <taxon>Neoptera</taxon>
        <taxon>Endopterygota</taxon>
        <taxon>Hymenoptera</taxon>
        <taxon>Apocrita</taxon>
        <taxon>Aculeata</taxon>
        <taxon>Formicoidea</taxon>
        <taxon>Formicidae</taxon>
        <taxon>Myrmicinae</taxon>
        <taxon>Mycetomoellerius</taxon>
    </lineage>
</organism>
<dbReference type="Proteomes" id="UP000075809">
    <property type="component" value="Unassembled WGS sequence"/>
</dbReference>
<proteinExistence type="predicted"/>
<dbReference type="EMBL" id="KQ982080">
    <property type="protein sequence ID" value="KYQ60310.1"/>
    <property type="molecule type" value="Genomic_DNA"/>
</dbReference>
<protein>
    <submittedName>
        <fullName evidence="1">Uncharacterized protein</fullName>
    </submittedName>
</protein>
<evidence type="ECO:0000313" key="1">
    <source>
        <dbReference type="EMBL" id="KYQ60310.1"/>
    </source>
</evidence>
<gene>
    <name evidence="1" type="ORF">ALC60_00718</name>
</gene>
<keyword evidence="2" id="KW-1185">Reference proteome</keyword>
<reference evidence="1 2" key="1">
    <citation type="submission" date="2015-09" db="EMBL/GenBank/DDBJ databases">
        <title>Trachymyrmex zeteki WGS genome.</title>
        <authorList>
            <person name="Nygaard S."/>
            <person name="Hu H."/>
            <person name="Boomsma J."/>
            <person name="Zhang G."/>
        </authorList>
    </citation>
    <scope>NUCLEOTIDE SEQUENCE [LARGE SCALE GENOMIC DNA]</scope>
    <source>
        <strain evidence="1">Tzet28-1</strain>
        <tissue evidence="1">Whole body</tissue>
    </source>
</reference>
<accession>A0A151XJB9</accession>
<evidence type="ECO:0000313" key="2">
    <source>
        <dbReference type="Proteomes" id="UP000075809"/>
    </source>
</evidence>
<sequence>MAVKHPSEHLDQVLQKSFYLHPSRCCCRKKRLTICFHFIVCTSSS</sequence>